<proteinExistence type="predicted"/>
<name>A0A0Q9YDU8_9GAMM</name>
<reference evidence="1" key="1">
    <citation type="submission" date="2015-09" db="EMBL/GenBank/DDBJ databases">
        <title>Draft Genome Sequences of Two Novel Amoeba-resistant Intranuclear Bacteria, Candidatus Berkiella cookevillensis and Candidatus Berkiella aquae.</title>
        <authorList>
            <person name="Mehari Y.T."/>
            <person name="Arivett B.A."/>
            <person name="Farone A.L."/>
            <person name="Gunderson J.H."/>
            <person name="Farone M.B."/>
        </authorList>
    </citation>
    <scope>NUCLEOTIDE SEQUENCE [LARGE SCALE GENOMIC DNA]</scope>
    <source>
        <strain evidence="1">CC99</strain>
    </source>
</reference>
<comment type="caution">
    <text evidence="1">The sequence shown here is derived from an EMBL/GenBank/DDBJ whole genome shotgun (WGS) entry which is preliminary data.</text>
</comment>
<dbReference type="EMBL" id="LKHV02000001">
    <property type="protein sequence ID" value="MCS5709095.1"/>
    <property type="molecule type" value="Genomic_DNA"/>
</dbReference>
<reference evidence="2" key="3">
    <citation type="submission" date="2021-06" db="EMBL/GenBank/DDBJ databases">
        <title>Genomic Description and Analysis of Intracellular Bacteria, Candidatus Berkiella cookevillensis and Candidatus Berkiella aquae.</title>
        <authorList>
            <person name="Kidane D.T."/>
            <person name="Mehari Y.T."/>
            <person name="Rice F.C."/>
            <person name="Arivett B.A."/>
            <person name="Farone A.L."/>
            <person name="Berk S.G."/>
            <person name="Farone M.B."/>
        </authorList>
    </citation>
    <scope>NUCLEOTIDE SEQUENCE</scope>
    <source>
        <strain evidence="2">CC99</strain>
    </source>
</reference>
<accession>A0A0Q9YDU8</accession>
<reference evidence="2" key="2">
    <citation type="journal article" date="2016" name="Genome Announc.">
        <title>Draft Genome Sequences of Two Novel Amoeba-Resistant Intranuclear Bacteria, 'Candidatus Berkiella cookevillensis' and 'Candidatus Berkiella aquae'.</title>
        <authorList>
            <person name="Mehari Y.T."/>
            <person name="Arivett B.A."/>
            <person name="Farone A.L."/>
            <person name="Gunderson J.H."/>
            <person name="Farone M.B."/>
        </authorList>
    </citation>
    <scope>NUCLEOTIDE SEQUENCE</scope>
    <source>
        <strain evidence="2">CC99</strain>
    </source>
</reference>
<sequence>MLRFSQPAHQSRSTTVIERHHLPTGTVTQVHSNQPTAMPMPTVVVTAPVLPPLPVFVAPTPVLVTPVVLATAPVAHHSRTVIASGNTVHVAHRPTQHTAHRHRAHSSTLLHSGPTFTPLQGIHKARHHKPKAATIVVSTMQTPNHPTRHVQATVKRKIHK</sequence>
<organism evidence="1">
    <name type="scientific">Candidatus Berkiella cookevillensis</name>
    <dbReference type="NCBI Taxonomy" id="437022"/>
    <lineage>
        <taxon>Bacteria</taxon>
        <taxon>Pseudomonadati</taxon>
        <taxon>Pseudomonadota</taxon>
        <taxon>Gammaproteobacteria</taxon>
        <taxon>Candidatus Berkiellales</taxon>
        <taxon>Candidatus Berkiellaceae</taxon>
        <taxon>Candidatus Berkiella</taxon>
    </lineage>
</organism>
<protein>
    <submittedName>
        <fullName evidence="1">Uncharacterized protein</fullName>
    </submittedName>
</protein>
<evidence type="ECO:0000313" key="1">
    <source>
        <dbReference type="EMBL" id="KRG17977.1"/>
    </source>
</evidence>
<dbReference type="Proteomes" id="UP000051494">
    <property type="component" value="Unassembled WGS sequence"/>
</dbReference>
<dbReference type="RefSeq" id="WP_057625041.1">
    <property type="nucleotide sequence ID" value="NZ_LKHV02000001.1"/>
</dbReference>
<keyword evidence="3" id="KW-1185">Reference proteome</keyword>
<gene>
    <name evidence="2" type="ORF">CC99x_009280</name>
    <name evidence="1" type="ORF">CC99x_01933</name>
</gene>
<dbReference type="EMBL" id="LKHV01000010">
    <property type="protein sequence ID" value="KRG17977.1"/>
    <property type="molecule type" value="Genomic_DNA"/>
</dbReference>
<dbReference type="AlphaFoldDB" id="A0A0Q9YDU8"/>
<evidence type="ECO:0000313" key="2">
    <source>
        <dbReference type="EMBL" id="MCS5709095.1"/>
    </source>
</evidence>
<evidence type="ECO:0000313" key="3">
    <source>
        <dbReference type="Proteomes" id="UP000051494"/>
    </source>
</evidence>